<evidence type="ECO:0000313" key="1">
    <source>
        <dbReference type="EMBL" id="JAP61703.1"/>
    </source>
</evidence>
<dbReference type="AlphaFoldDB" id="A0A0V0J8M7"/>
<organism evidence="1">
    <name type="scientific">Schistocephalus solidus</name>
    <name type="common">Tapeworm</name>
    <dbReference type="NCBI Taxonomy" id="70667"/>
    <lineage>
        <taxon>Eukaryota</taxon>
        <taxon>Metazoa</taxon>
        <taxon>Spiralia</taxon>
        <taxon>Lophotrochozoa</taxon>
        <taxon>Platyhelminthes</taxon>
        <taxon>Cestoda</taxon>
        <taxon>Eucestoda</taxon>
        <taxon>Diphyllobothriidea</taxon>
        <taxon>Diphyllobothriidae</taxon>
        <taxon>Schistocephalus</taxon>
    </lineage>
</organism>
<sequence length="949" mass="109531">MAVACPLRNFEECLRNTANEKGVRVSEYFLDFDKLRSGKVTDNIFFRILTRNFGITLNEEQRDLLRGKYGVGDKINWRKFVGEIDKTLDPNDLSVTPKQQLKRIRFQETECLPNNFAGVDETFRPILSRINQHITYQGYSIRQCYKQFDNQNIGKVSESQFYRAFPGPKDITEAELCAIAKHYSVPNDPGMVDYLRLEQDLWDLAQAEQRAKEGYPPKPDAPDIHINTKAELLVPSVHMVLERIGFAVHTRGIRVLDHFLDYDPLRHDEVSEHQFACVLNLALSEAAHLSRFDIQQLANFFRSSKNPDKIAYREFCRAADFPFHTMDLEKKPLCKPEMPPCGALSRPLQNLTEDEEIRVSNILSTLREKVRTQRIQTYPMFRDYDTSTALTRTMTPLQLGRALHFLQLDVGSEDCRLLAKKFADPVTKYVNYAALCEAIDPMFQASALVRDVTQEIAEDAGPPPKIGDFVKPAQRCDWDAISTPIAMSSGDSVDLETLMARLRHLVLVNRIRLKGFFEDFDPLRSGRITKSQFMRGLSNASISRIGLHDLTPAQCNKLFEKYKSSEDPKTVRWLDFVNDVDTIFTLPELEKQPLARVPPQEIFLVPKPGCGDWSSATEEMRENYEHGMRALRRCVMERSLQLKPEFLAFDKLNRGHVTLSNFRQIMSMLNIHLPVEDLDVIASRYADDDGFNYATFILDLIPLTEEQLHYKYPDRIQNQRLKYLYEKKQIEREPVMRDAEGVLDMIKKKVHECRIRLSEWIRDSDRLNHGTVSRQAFRRALGLLPIPLKETELNVLEHYYKAKEENFINWRAFCDEVESVFATPNLEKDPLKEAQVLKTEVGISENYLPIGLAAEADAAIKKIGGLVRQRRIQLTPLFSDFDQTHRMTLSQSQFRRCLMTLGLADTITEHEWIALYAKYRHPVGEIDNINYLAFSDDVYEVAGMVYRTP</sequence>
<dbReference type="InterPro" id="IPR052603">
    <property type="entry name" value="EFCB6"/>
</dbReference>
<dbReference type="EMBL" id="GEEE01004092">
    <property type="protein sequence ID" value="JAP59133.1"/>
    <property type="molecule type" value="Transcribed_RNA"/>
</dbReference>
<protein>
    <recommendedName>
        <fullName evidence="2">EF-hand calcium-binding domain-containing protein 6</fullName>
    </recommendedName>
</protein>
<dbReference type="EMBL" id="GEEE01001522">
    <property type="protein sequence ID" value="JAP61703.1"/>
    <property type="molecule type" value="Transcribed_RNA"/>
</dbReference>
<accession>A0A0V0J8M7</accession>
<dbReference type="Gene3D" id="1.10.238.10">
    <property type="entry name" value="EF-hand"/>
    <property type="match status" value="3"/>
</dbReference>
<dbReference type="InterPro" id="IPR011992">
    <property type="entry name" value="EF-hand-dom_pair"/>
</dbReference>
<evidence type="ECO:0008006" key="2">
    <source>
        <dbReference type="Google" id="ProtNLM"/>
    </source>
</evidence>
<name>A0A0V0J8M7_SCHSO</name>
<dbReference type="SUPFAM" id="SSF47473">
    <property type="entry name" value="EF-hand"/>
    <property type="match status" value="3"/>
</dbReference>
<dbReference type="PANTHER" id="PTHR20875:SF0">
    <property type="entry name" value="GH12158P"/>
    <property type="match status" value="1"/>
</dbReference>
<dbReference type="EMBL" id="GEEE01001029">
    <property type="protein sequence ID" value="JAP62196.1"/>
    <property type="molecule type" value="Transcribed_RNA"/>
</dbReference>
<proteinExistence type="predicted"/>
<reference evidence="1" key="1">
    <citation type="submission" date="2016-01" db="EMBL/GenBank/DDBJ databases">
        <title>Reference transcriptome for the parasite Schistocephalus solidus: insights into the molecular evolution of parasitism.</title>
        <authorList>
            <person name="Hebert F.O."/>
            <person name="Grambauer S."/>
            <person name="Barber I."/>
            <person name="Landry C.R."/>
            <person name="Aubin-Horth N."/>
        </authorList>
    </citation>
    <scope>NUCLEOTIDE SEQUENCE</scope>
</reference>
<dbReference type="PANTHER" id="PTHR20875">
    <property type="entry name" value="EF-HAND CALCIUM-BINDING DOMAIN-CONTAINING PROTEIN 6-RELATED"/>
    <property type="match status" value="1"/>
</dbReference>
<gene>
    <name evidence="1" type="ORF">TR137270</name>
</gene>